<reference evidence="7 8" key="1">
    <citation type="journal article" date="2011" name="Genome Res.">
        <title>Phylogeny-wide analysis of social amoeba genomes highlights ancient origins for complex intercellular communication.</title>
        <authorList>
            <person name="Heidel A.J."/>
            <person name="Lawal H.M."/>
            <person name="Felder M."/>
            <person name="Schilde C."/>
            <person name="Helps N.R."/>
            <person name="Tunggal B."/>
            <person name="Rivero F."/>
            <person name="John U."/>
            <person name="Schleicher M."/>
            <person name="Eichinger L."/>
            <person name="Platzer M."/>
            <person name="Noegel A.A."/>
            <person name="Schaap P."/>
            <person name="Gloeckner G."/>
        </authorList>
    </citation>
    <scope>NUCLEOTIDE SEQUENCE [LARGE SCALE GENOMIC DNA]</scope>
    <source>
        <strain evidence="8">ATCC 26659 / Pp 5 / PN500</strain>
    </source>
</reference>
<feature type="transmembrane region" description="Helical" evidence="5">
    <location>
        <begin position="62"/>
        <end position="81"/>
    </location>
</feature>
<dbReference type="InterPro" id="IPR013057">
    <property type="entry name" value="AA_transpt_TM"/>
</dbReference>
<evidence type="ECO:0000256" key="4">
    <source>
        <dbReference type="ARBA" id="ARBA00023136"/>
    </source>
</evidence>
<comment type="subcellular location">
    <subcellularLocation>
        <location evidence="1">Membrane</location>
        <topology evidence="1">Multi-pass membrane protein</topology>
    </subcellularLocation>
</comment>
<dbReference type="RefSeq" id="XP_020433608.1">
    <property type="nucleotide sequence ID" value="XM_020576359.1"/>
</dbReference>
<feature type="transmembrane region" description="Helical" evidence="5">
    <location>
        <begin position="382"/>
        <end position="402"/>
    </location>
</feature>
<feature type="transmembrane region" description="Helical" evidence="5">
    <location>
        <begin position="87"/>
        <end position="109"/>
    </location>
</feature>
<protein>
    <recommendedName>
        <fullName evidence="6">Amino acid transporter transmembrane domain-containing protein</fullName>
    </recommendedName>
</protein>
<keyword evidence="2 5" id="KW-0812">Transmembrane</keyword>
<proteinExistence type="predicted"/>
<dbReference type="OMA" id="ICTHWYQ"/>
<evidence type="ECO:0000313" key="8">
    <source>
        <dbReference type="Proteomes" id="UP000001396"/>
    </source>
</evidence>
<evidence type="ECO:0000256" key="2">
    <source>
        <dbReference type="ARBA" id="ARBA00022692"/>
    </source>
</evidence>
<dbReference type="GO" id="GO:0015179">
    <property type="term" value="F:L-amino acid transmembrane transporter activity"/>
    <property type="evidence" value="ECO:0007669"/>
    <property type="project" value="TreeGrafter"/>
</dbReference>
<accession>D3BAA3</accession>
<evidence type="ECO:0000313" key="7">
    <source>
        <dbReference type="EMBL" id="EFA81490.1"/>
    </source>
</evidence>
<dbReference type="GO" id="GO:0005774">
    <property type="term" value="C:vacuolar membrane"/>
    <property type="evidence" value="ECO:0007669"/>
    <property type="project" value="TreeGrafter"/>
</dbReference>
<evidence type="ECO:0000256" key="1">
    <source>
        <dbReference type="ARBA" id="ARBA00004141"/>
    </source>
</evidence>
<feature type="domain" description="Amino acid transporter transmembrane" evidence="6">
    <location>
        <begin position="58"/>
        <end position="460"/>
    </location>
</feature>
<dbReference type="Pfam" id="PF01490">
    <property type="entry name" value="Aa_trans"/>
    <property type="match status" value="1"/>
</dbReference>
<keyword evidence="4 5" id="KW-0472">Membrane</keyword>
<comment type="caution">
    <text evidence="7">The sequence shown here is derived from an EMBL/GenBank/DDBJ whole genome shotgun (WGS) entry which is preliminary data.</text>
</comment>
<evidence type="ECO:0000259" key="6">
    <source>
        <dbReference type="Pfam" id="PF01490"/>
    </source>
</evidence>
<feature type="transmembrane region" description="Helical" evidence="5">
    <location>
        <begin position="197"/>
        <end position="219"/>
    </location>
</feature>
<dbReference type="Proteomes" id="UP000001396">
    <property type="component" value="Unassembled WGS sequence"/>
</dbReference>
<organism evidence="7 8">
    <name type="scientific">Heterostelium pallidum (strain ATCC 26659 / Pp 5 / PN500)</name>
    <name type="common">Cellular slime mold</name>
    <name type="synonym">Polysphondylium pallidum</name>
    <dbReference type="NCBI Taxonomy" id="670386"/>
    <lineage>
        <taxon>Eukaryota</taxon>
        <taxon>Amoebozoa</taxon>
        <taxon>Evosea</taxon>
        <taxon>Eumycetozoa</taxon>
        <taxon>Dictyostelia</taxon>
        <taxon>Acytosteliales</taxon>
        <taxon>Acytosteliaceae</taxon>
        <taxon>Heterostelium</taxon>
    </lineage>
</organism>
<feature type="transmembrane region" description="Helical" evidence="5">
    <location>
        <begin position="438"/>
        <end position="464"/>
    </location>
</feature>
<gene>
    <name evidence="7" type="ORF">PPL_05478</name>
</gene>
<name>D3BAA3_HETP5</name>
<feature type="transmembrane region" description="Helical" evidence="5">
    <location>
        <begin position="239"/>
        <end position="260"/>
    </location>
</feature>
<keyword evidence="3 5" id="KW-1133">Transmembrane helix</keyword>
<feature type="transmembrane region" description="Helical" evidence="5">
    <location>
        <begin position="173"/>
        <end position="192"/>
    </location>
</feature>
<dbReference type="PANTHER" id="PTHR22950">
    <property type="entry name" value="AMINO ACID TRANSPORTER"/>
    <property type="match status" value="1"/>
</dbReference>
<dbReference type="EMBL" id="ADBJ01000025">
    <property type="protein sequence ID" value="EFA81490.1"/>
    <property type="molecule type" value="Genomic_DNA"/>
</dbReference>
<feature type="transmembrane region" description="Helical" evidence="5">
    <location>
        <begin position="142"/>
        <end position="161"/>
    </location>
</feature>
<feature type="transmembrane region" description="Helical" evidence="5">
    <location>
        <begin position="323"/>
        <end position="347"/>
    </location>
</feature>
<feature type="transmembrane region" description="Helical" evidence="5">
    <location>
        <begin position="408"/>
        <end position="426"/>
    </location>
</feature>
<dbReference type="AlphaFoldDB" id="D3BAA3"/>
<evidence type="ECO:0000256" key="5">
    <source>
        <dbReference type="SAM" id="Phobius"/>
    </source>
</evidence>
<dbReference type="STRING" id="670386.D3BAA3"/>
<keyword evidence="8" id="KW-1185">Reference proteome</keyword>
<feature type="transmembrane region" description="Helical" evidence="5">
    <location>
        <begin position="272"/>
        <end position="295"/>
    </location>
</feature>
<evidence type="ECO:0000256" key="3">
    <source>
        <dbReference type="ARBA" id="ARBA00022989"/>
    </source>
</evidence>
<dbReference type="PANTHER" id="PTHR22950:SF349">
    <property type="entry name" value="AMINO ACID TRANSPORTER TRANSMEMBRANE DOMAIN-CONTAINING PROTEIN"/>
    <property type="match status" value="1"/>
</dbReference>
<dbReference type="FunCoup" id="D3BAA3">
    <property type="interactions" value="48"/>
</dbReference>
<sequence length="468" mass="51947">MAKRNTYQSNRTIYGTNDIYFECKSELKQRRMSSHEKSPLINGGDIGIESHDSGKKFSPHPAFWNTVKAFAGAGSFALPWAVSQAGIWIGSIGLVLIALLSNYTMGLLLKCNIEFVSQQMDSERPPSYADLGRRAFGRIGELFVCFMNFSVTMSICIAYLILIGENFGELCHYNQQVIIWFVLPVIILLCFLTDMKYLGYTSIFGALSLMLAMGTVLAYGGINYSIKPYEDYKVDYANIPLWFGVAAFFFCNHIVVIPVSHASGDCARYPRILDYAMIFITIVNVVFATLAYLYFDFYVDAKGHVGVPSSITQALPQGAFAQVVRMCVVFELTCSFPIVCGAGLNVVDSSVEFFHRHFSAFPERDTDDNGDKLFFSRNWKFYVLRIALTAALAAVATTITNFGSYTSLIGSLMLAIAGFVVPPLVHIKFFPDQSRLQFVFNIIISIFGVGATVLGTWQSIVALINPSD</sequence>
<dbReference type="InParanoid" id="D3BAA3"/>
<dbReference type="GeneID" id="31360963"/>